<gene>
    <name evidence="1" type="ordered locus">Hbut_0394</name>
</gene>
<dbReference type="InterPro" id="IPR015947">
    <property type="entry name" value="PUA-like_sf"/>
</dbReference>
<dbReference type="STRING" id="415426.Hbut_0394"/>
<dbReference type="HOGENOM" id="CLU_135561_2_0_2"/>
<dbReference type="Proteomes" id="UP000002593">
    <property type="component" value="Chromosome"/>
</dbReference>
<dbReference type="AlphaFoldDB" id="A2BJV0"/>
<accession>A2BJV0</accession>
<proteinExistence type="predicted"/>
<keyword evidence="2" id="KW-1185">Reference proteome</keyword>
<sequence length="168" mass="19138">MARQRKLQQAEPAITAAGAEIYLISIRPVYAYQIFREKKKFELRRNIAGRIPEGAVMVVYASGNVRAIIGEFTVGRVIEGTAEEVWRKVMQHDDAGVGGDAWHYIKGASKAMALEVRNPVLYPRRVVLEEIRRIIPGWNPPLSYKLLREGEPVYELIVRRLRRLAGLE</sequence>
<reference evidence="1 2" key="1">
    <citation type="journal article" date="2007" name="Archaea">
        <title>The genome of Hyperthermus butylicus: a sulfur-reducing, peptide fermenting, neutrophilic Crenarchaeote growing up to 108 degrees C.</title>
        <authorList>
            <person name="Brugger K."/>
            <person name="Chen L."/>
            <person name="Stark M."/>
            <person name="Zibat A."/>
            <person name="Redder P."/>
            <person name="Ruepp A."/>
            <person name="Awayez M."/>
            <person name="She Q."/>
            <person name="Garrett R.A."/>
            <person name="Klenk H.P."/>
        </authorList>
    </citation>
    <scope>NUCLEOTIDE SEQUENCE [LARGE SCALE GENOMIC DNA]</scope>
    <source>
        <strain evidence="2">DSM 5456 / JCM 9403 / PLM1-5</strain>
    </source>
</reference>
<protein>
    <submittedName>
        <fullName evidence="1">Universally conserved protein</fullName>
    </submittedName>
</protein>
<evidence type="ECO:0000313" key="2">
    <source>
        <dbReference type="Proteomes" id="UP000002593"/>
    </source>
</evidence>
<dbReference type="EnsemblBacteria" id="ABM80261">
    <property type="protein sequence ID" value="ABM80261"/>
    <property type="gene ID" value="Hbut_0394"/>
</dbReference>
<dbReference type="EMBL" id="CP000493">
    <property type="protein sequence ID" value="ABM80261.1"/>
    <property type="molecule type" value="Genomic_DNA"/>
</dbReference>
<dbReference type="Gene3D" id="2.30.130.30">
    <property type="entry name" value="Hypothetical protein"/>
    <property type="match status" value="1"/>
</dbReference>
<dbReference type="KEGG" id="hbu:Hbut_0394"/>
<dbReference type="OrthoDB" id="84651at2157"/>
<dbReference type="SUPFAM" id="SSF88697">
    <property type="entry name" value="PUA domain-like"/>
    <property type="match status" value="1"/>
</dbReference>
<name>A2BJV0_HYPBU</name>
<evidence type="ECO:0000313" key="1">
    <source>
        <dbReference type="EMBL" id="ABM80261.1"/>
    </source>
</evidence>
<organism evidence="1 2">
    <name type="scientific">Hyperthermus butylicus (strain DSM 5456 / JCM 9403 / PLM1-5)</name>
    <dbReference type="NCBI Taxonomy" id="415426"/>
    <lineage>
        <taxon>Archaea</taxon>
        <taxon>Thermoproteota</taxon>
        <taxon>Thermoprotei</taxon>
        <taxon>Desulfurococcales</taxon>
        <taxon>Pyrodictiaceae</taxon>
        <taxon>Hyperthermus</taxon>
    </lineage>
</organism>
<dbReference type="eggNOG" id="arCOG01734">
    <property type="taxonomic scope" value="Archaea"/>
</dbReference>